<reference evidence="3" key="1">
    <citation type="journal article" date="2019" name="Int. J. Syst. Evol. Microbiol.">
        <title>The Global Catalogue of Microorganisms (GCM) 10K type strain sequencing project: providing services to taxonomists for standard genome sequencing and annotation.</title>
        <authorList>
            <consortium name="The Broad Institute Genomics Platform"/>
            <consortium name="The Broad Institute Genome Sequencing Center for Infectious Disease"/>
            <person name="Wu L."/>
            <person name="Ma J."/>
        </authorList>
    </citation>
    <scope>NUCLEOTIDE SEQUENCE [LARGE SCALE GENOMIC DNA]</scope>
    <source>
        <strain evidence="3">CCM 7043</strain>
    </source>
</reference>
<dbReference type="EMBL" id="JBHUHF010000001">
    <property type="protein sequence ID" value="MFD2028271.1"/>
    <property type="molecule type" value="Genomic_DNA"/>
</dbReference>
<protein>
    <submittedName>
        <fullName evidence="2">ThuA domain-containing protein</fullName>
    </submittedName>
</protein>
<dbReference type="InterPro" id="IPR029010">
    <property type="entry name" value="ThuA-like"/>
</dbReference>
<feature type="domain" description="ThuA-like" evidence="1">
    <location>
        <begin position="6"/>
        <end position="218"/>
    </location>
</feature>
<name>A0ABW4VEA1_9MICO</name>
<dbReference type="Pfam" id="PF06283">
    <property type="entry name" value="ThuA"/>
    <property type="match status" value="1"/>
</dbReference>
<dbReference type="SUPFAM" id="SSF52317">
    <property type="entry name" value="Class I glutamine amidotransferase-like"/>
    <property type="match status" value="1"/>
</dbReference>
<evidence type="ECO:0000313" key="2">
    <source>
        <dbReference type="EMBL" id="MFD2028271.1"/>
    </source>
</evidence>
<dbReference type="PANTHER" id="PTHR40469:SF2">
    <property type="entry name" value="GALACTOSE-BINDING DOMAIN-LIKE SUPERFAMILY PROTEIN"/>
    <property type="match status" value="1"/>
</dbReference>
<dbReference type="RefSeq" id="WP_377199966.1">
    <property type="nucleotide sequence ID" value="NZ_JBHUHF010000001.1"/>
</dbReference>
<keyword evidence="3" id="KW-1185">Reference proteome</keyword>
<evidence type="ECO:0000259" key="1">
    <source>
        <dbReference type="Pfam" id="PF06283"/>
    </source>
</evidence>
<comment type="caution">
    <text evidence="2">The sequence shown here is derived from an EMBL/GenBank/DDBJ whole genome shotgun (WGS) entry which is preliminary data.</text>
</comment>
<gene>
    <name evidence="2" type="ORF">ACFSL2_22425</name>
</gene>
<organism evidence="2 3">
    <name type="scientific">Promicromonospora aerolata</name>
    <dbReference type="NCBI Taxonomy" id="195749"/>
    <lineage>
        <taxon>Bacteria</taxon>
        <taxon>Bacillati</taxon>
        <taxon>Actinomycetota</taxon>
        <taxon>Actinomycetes</taxon>
        <taxon>Micrococcales</taxon>
        <taxon>Promicromonosporaceae</taxon>
        <taxon>Promicromonospora</taxon>
    </lineage>
</organism>
<dbReference type="PANTHER" id="PTHR40469">
    <property type="entry name" value="SECRETED GLYCOSYL HYDROLASE"/>
    <property type="match status" value="1"/>
</dbReference>
<proteinExistence type="predicted"/>
<accession>A0ABW4VEA1</accession>
<evidence type="ECO:0000313" key="3">
    <source>
        <dbReference type="Proteomes" id="UP001597338"/>
    </source>
</evidence>
<dbReference type="Proteomes" id="UP001597338">
    <property type="component" value="Unassembled WGS sequence"/>
</dbReference>
<dbReference type="Gene3D" id="3.40.50.880">
    <property type="match status" value="1"/>
</dbReference>
<dbReference type="InterPro" id="IPR029062">
    <property type="entry name" value="Class_I_gatase-like"/>
</dbReference>
<sequence length="226" mass="24923">MTTRTALVVRGGWDGHDPVGTTDLFVPSLQDAGFDVIVEDSLEVYADEEVMARTDLIVQSWTMGDILVEEMHGLRVAIENGTGLAGWHGGLLDAFRNVTDYQHIVGGQFVAHPDDAIDHEIVVRPERADHPVVEGLPSTIRLDTEQYWVQNDAACDVLMTTTHQPRPDAPWQEPVTVPVTWTRHWGKGRVFACTVGHSVADLEHPAIHRTITRGLLWAAGSAQPTQ</sequence>